<proteinExistence type="predicted"/>
<evidence type="ECO:0000259" key="1">
    <source>
        <dbReference type="Pfam" id="PF23310"/>
    </source>
</evidence>
<feature type="domain" description="At2g35280-like TPR" evidence="1">
    <location>
        <begin position="1"/>
        <end position="57"/>
    </location>
</feature>
<reference evidence="2" key="2">
    <citation type="submission" date="2015-06" db="UniProtKB">
        <authorList>
            <consortium name="EnsemblPlants"/>
        </authorList>
    </citation>
    <scope>IDENTIFICATION</scope>
    <source>
        <strain evidence="2">DM1-3 516 R44</strain>
    </source>
</reference>
<dbReference type="Pfam" id="PF23310">
    <property type="entry name" value="TPR_27"/>
    <property type="match status" value="1"/>
</dbReference>
<dbReference type="EnsemblPlants" id="PGSC0003DMT400089529">
    <property type="protein sequence ID" value="PGSC0003DMT400089529"/>
    <property type="gene ID" value="PGSC0003DMG400039100"/>
</dbReference>
<dbReference type="PaxDb" id="4113-PGSC0003DMT400089529"/>
<dbReference type="InParanoid" id="M1DIC5"/>
<dbReference type="Gramene" id="PGSC0003DMT400089529">
    <property type="protein sequence ID" value="PGSC0003DMT400089529"/>
    <property type="gene ID" value="PGSC0003DMG400039100"/>
</dbReference>
<dbReference type="HOGENOM" id="CLU_2201724_0_0_1"/>
<reference evidence="3" key="1">
    <citation type="journal article" date="2011" name="Nature">
        <title>Genome sequence and analysis of the tuber crop potato.</title>
        <authorList>
            <consortium name="The Potato Genome Sequencing Consortium"/>
        </authorList>
    </citation>
    <scope>NUCLEOTIDE SEQUENCE [LARGE SCALE GENOMIC DNA]</scope>
    <source>
        <strain evidence="3">cv. DM1-3 516 R44</strain>
    </source>
</reference>
<dbReference type="STRING" id="4113.M1DIC5"/>
<accession>M1DIC5</accession>
<evidence type="ECO:0000313" key="3">
    <source>
        <dbReference type="Proteomes" id="UP000011115"/>
    </source>
</evidence>
<protein>
    <recommendedName>
        <fullName evidence="1">At2g35280-like TPR domain-containing protein</fullName>
    </recommendedName>
</protein>
<dbReference type="InterPro" id="IPR057136">
    <property type="entry name" value="At2g35280_TPR_dom"/>
</dbReference>
<sequence>MINQAAYGGHIGASYVLSIIQIFKGGKSMREGLMFIANMKKTKPLKVRRCRHKLRYVLGGMWVPEPHLLGKDPFVSLFINMSKAFARMVGPGKVTMKMIFVVNYVVVI</sequence>
<keyword evidence="3" id="KW-1185">Reference proteome</keyword>
<organism evidence="2 3">
    <name type="scientific">Solanum tuberosum</name>
    <name type="common">Potato</name>
    <dbReference type="NCBI Taxonomy" id="4113"/>
    <lineage>
        <taxon>Eukaryota</taxon>
        <taxon>Viridiplantae</taxon>
        <taxon>Streptophyta</taxon>
        <taxon>Embryophyta</taxon>
        <taxon>Tracheophyta</taxon>
        <taxon>Spermatophyta</taxon>
        <taxon>Magnoliopsida</taxon>
        <taxon>eudicotyledons</taxon>
        <taxon>Gunneridae</taxon>
        <taxon>Pentapetalae</taxon>
        <taxon>asterids</taxon>
        <taxon>lamiids</taxon>
        <taxon>Solanales</taxon>
        <taxon>Solanaceae</taxon>
        <taxon>Solanoideae</taxon>
        <taxon>Solaneae</taxon>
        <taxon>Solanum</taxon>
    </lineage>
</organism>
<evidence type="ECO:0000313" key="2">
    <source>
        <dbReference type="EnsemblPlants" id="PGSC0003DMT400089529"/>
    </source>
</evidence>
<name>M1DIC5_SOLTU</name>
<dbReference type="Proteomes" id="UP000011115">
    <property type="component" value="Unassembled WGS sequence"/>
</dbReference>
<dbReference type="AlphaFoldDB" id="M1DIC5"/>